<organism evidence="2 3">
    <name type="scientific">Symbiodinium natans</name>
    <dbReference type="NCBI Taxonomy" id="878477"/>
    <lineage>
        <taxon>Eukaryota</taxon>
        <taxon>Sar</taxon>
        <taxon>Alveolata</taxon>
        <taxon>Dinophyceae</taxon>
        <taxon>Suessiales</taxon>
        <taxon>Symbiodiniaceae</taxon>
        <taxon>Symbiodinium</taxon>
    </lineage>
</organism>
<accession>A0A812S619</accession>
<dbReference type="Gene3D" id="3.30.420.10">
    <property type="entry name" value="Ribonuclease H-like superfamily/Ribonuclease H"/>
    <property type="match status" value="1"/>
</dbReference>
<name>A0A812S619_9DINO</name>
<feature type="region of interest" description="Disordered" evidence="1">
    <location>
        <begin position="466"/>
        <end position="499"/>
    </location>
</feature>
<feature type="region of interest" description="Disordered" evidence="1">
    <location>
        <begin position="216"/>
        <end position="248"/>
    </location>
</feature>
<proteinExistence type="predicted"/>
<evidence type="ECO:0000256" key="1">
    <source>
        <dbReference type="SAM" id="MobiDB-lite"/>
    </source>
</evidence>
<dbReference type="OrthoDB" id="10058978at2759"/>
<keyword evidence="3" id="KW-1185">Reference proteome</keyword>
<feature type="region of interest" description="Disordered" evidence="1">
    <location>
        <begin position="1"/>
        <end position="193"/>
    </location>
</feature>
<evidence type="ECO:0000313" key="3">
    <source>
        <dbReference type="Proteomes" id="UP000604046"/>
    </source>
</evidence>
<dbReference type="GO" id="GO:0003676">
    <property type="term" value="F:nucleic acid binding"/>
    <property type="evidence" value="ECO:0007669"/>
    <property type="project" value="InterPro"/>
</dbReference>
<comment type="caution">
    <text evidence="2">The sequence shown here is derived from an EMBL/GenBank/DDBJ whole genome shotgun (WGS) entry which is preliminary data.</text>
</comment>
<dbReference type="InterPro" id="IPR036397">
    <property type="entry name" value="RNaseH_sf"/>
</dbReference>
<protein>
    <submittedName>
        <fullName evidence="2">RE2 protein</fullName>
    </submittedName>
</protein>
<evidence type="ECO:0000313" key="2">
    <source>
        <dbReference type="EMBL" id="CAE7468389.1"/>
    </source>
</evidence>
<feature type="compositionally biased region" description="Basic and acidic residues" evidence="1">
    <location>
        <begin position="489"/>
        <end position="499"/>
    </location>
</feature>
<dbReference type="Proteomes" id="UP000604046">
    <property type="component" value="Unassembled WGS sequence"/>
</dbReference>
<feature type="compositionally biased region" description="Low complexity" evidence="1">
    <location>
        <begin position="985"/>
        <end position="998"/>
    </location>
</feature>
<dbReference type="InterPro" id="IPR012337">
    <property type="entry name" value="RNaseH-like_sf"/>
</dbReference>
<reference evidence="2" key="1">
    <citation type="submission" date="2021-02" db="EMBL/GenBank/DDBJ databases">
        <authorList>
            <person name="Dougan E. K."/>
            <person name="Rhodes N."/>
            <person name="Thang M."/>
            <person name="Chan C."/>
        </authorList>
    </citation>
    <scope>NUCLEOTIDE SEQUENCE</scope>
</reference>
<feature type="region of interest" description="Disordered" evidence="1">
    <location>
        <begin position="956"/>
        <end position="1034"/>
    </location>
</feature>
<dbReference type="SUPFAM" id="SSF53098">
    <property type="entry name" value="Ribonuclease H-like"/>
    <property type="match status" value="1"/>
</dbReference>
<feature type="compositionally biased region" description="Basic and acidic residues" evidence="1">
    <location>
        <begin position="75"/>
        <end position="95"/>
    </location>
</feature>
<feature type="compositionally biased region" description="Polar residues" evidence="1">
    <location>
        <begin position="96"/>
        <end position="111"/>
    </location>
</feature>
<dbReference type="EMBL" id="CAJNDS010002423">
    <property type="protein sequence ID" value="CAE7468389.1"/>
    <property type="molecule type" value="Genomic_DNA"/>
</dbReference>
<sequence length="2679" mass="299846">MSFPDAGDGDPLPGFDGAQGPGGDVPVNEPVDSSGRTSDTGPASRDGDDVVWTSWNEDGDWEQRGWSRDMWSWTHWEESRDRRGDWREVDGERRASMTSTGLSGTGDSRTTGPAGRNPGLWTMPGDPWSDGRGHGGGQSDPWMAYRTSWPGQVLPGQVGLPHEVPGGPGPPLPPSADGRAWVPPGDDSHLRPRVERDEGAVWNGWRHFGDGGYYQDNSDGRNGGLKNAGHTRPTERLTAPSFSGDGEDVGSSARSYLRQIEAWRRMTLVPLHQQGLVLYQGLSGGAWVAAEELNVDELGKATGVQYLVSWVTARYLDLEITRIGRAFSEFFRKLKRKHGQSIREYNTEYDRLYARLKEIGCTLPEACAAWLYVDRLQLEEHAELNLLASVGNKYALLPLQQAAVIHDRGHRKPWENAKRKPYINHLTDAQDDEEEAHSDEEDLADGVPEEVATAYMAYQSAKNRYKDQARNRGYHGPKGEESGGGGGNGHDKDSKGVKDAKIKSMKAKSFCAGCGRRGHWHRDPECPHNRGRDDDKHPKGAAVKEIEMCSVMPADVFVVKYEGDQLHGITDTACARTVTGTQWLQRYLDIAGKDGNSPQLHRECEAFRFGTGKIYYSSFYVILTFTFGNKLVQVRTSVITGDIPLLLSKTVLGKLGMLYDVEGGKADFTKVGIQNYRLATTPSGHPAILIVPAPPPISGGADLLAEDLRLEPLAAYMAFAVSCRSPMGASSPSQLYGFFHDKKLDPSVRNMLAHEKFEHHTFYAWWLGTSIAGDFWVETFDSWIRWLEPTVDVIGASEADRQCPLPPQSMRPAISKMGKVQLLEEALRLGLVVHRSWSVEEIKSAIMEHTAQEDQNDPTMMMKRMGNMTLAELKLKATSLGVEYNERVTKGNLLRLVRDHVGTEDTELMKVGRFRGYEFREVPTSYATWVAQEYKRADTMDPDLVRFLRWHENKEKQKKETYSGGLTDNGYSTTPYIPSYDTADSQSQYHSYQSHRSSAGSSWGVVDTPDASRSPKKRATGEVNPEIMDPEPDPSTMAEIQALEAKLEREVITSDERRAGREGCGGCAGDRPDDLITEEEFLSRYKTHHSYLVQDLEDDIHSAATPVEDAAQEAYKRGDFSHERCLQVLRLLPHEPQKVLRGKGFAVNEGENDGGSLQSGYSSYGLFVHGGTHGVTVASQDHGHLTRYINAYGRHHLEKGATWSTFTLSVNVQSKLHHDAHNLRGSQNHCISLGQDSGGGVWVQHRDLSEREANTAEVVWKRGGNGSWIPGHIVNTKNNFYSFDPHLKHSTEEWGGNRWCLIFHTARSINKVGDEVRDYLKRLGFRLPRRDPEQQEEGHRVGKLKPNRGMRSRLSGIAGKLSVLYTTLLIASTSFLSEVYSPGPTYDPIVLFEIGGFDHTMEATDLNKTVLEPLSWTSYNAPEGKELAHNFIIGASPQELCVHTGDMPEGCEQDVLDLAREQLEGGGSVIVEDDKVGRFVDYLTKYLQYYDEAKQRAVFFREKAGRRRWDGEKRAHQVCVLDEIGGKPDEDAKKDIKLQAGGIRFDPSVSETIRGPLRRLHQNLGHPRREDLLRHLRLAGCENAVLKAVKGMTCEVCDSQKGPNIARPSALPRMYGFNDCVGGDILYAHDVNDEKHIFLNLVDWGTTFQVVVKIPGTKAEDLEKAFNDHWITPFGPPVTVSLDLEGGLQKGLARLCDWHHIKAKHAAAQAHWQAGVTERHGAWWKNIWDRVVHDRSVGSEEAELAATCVSSAKNELRRRCGHAPVTWVFGRNPRGLEDYIDPDSGEKLTWSLSGDSQYQRLVTMRASARIAFHQSQNDDRLRRALLQRARTVSRPYEPGEPVHFWFQPKNRRRARWEGPAVVVGREGNNYWISRNGRCRLTAPEHLRPSGPEEVGELMTMKYVEKEMNALLEADLDHDDTFDQDKFVLDYDRELDDATGERGGLYDEEEMMDYEPDIDEEEDLGGGVRLEEAIDEPMAARPPSRRFKRKGPPEDAVCEKGERAHEAMAVRRQLTQRGVAKRQEKELKWHEIPDEVKEKFRHAERQQWEEHLAFDALEPMSVDESHWVRQNVNKERVLRCRWAYRDKNWSKRKGGSSEIEWKCKSRLVIAGHTDPDLGTSAGLSTDAPTLSRAGFLTLMQILANGRKDKDPWRASAGDIRCAFLTGSYLKREEELFLHQPDTGFPGLDPRQLVRVKKNIFGLATSPHEWWGDLQAGIKGIELRHDGKVYGFDQCPLDPCIFVLREKIDGGFRGAGIGFVGSHVDDLLVIAPSTFGELIKKELSAAFPVDVWEDDEFSYVGMELKCDEFGVSVTQTSYVDSRLFHVTVPKGVKDEDIADQECVADNRSLVGALSWVSAQTRADLTCSVSMAQQAQARPTYGDIKFTNVVSTRATQHRDQGLRFRGVPRDDILFLIYHDAGWANAHYEDDDPNFKLYDEDNQAGVQHELPPSLKGTRKAKKENSKVASQLGCLIMIAERGCVGKKGGIANVVDWKSRAGQRVCRSTFGAEAQAAAEGLEAGQYMRSLYETLIAGELVGVDQAVFPLLCVSDCRSLFDHLHREGVPRTPSDRRLAVDLAALRLGLRSEQWGAKLPFGWIPTHLQMSDILTKPQDSAAWWDSLGGPLLLPINVAGEDGRIRNRNVTRRGASVKPKDGISIVSPEGIFHHEYFTINTAPQMPETP</sequence>
<gene>
    <name evidence="2" type="primary">RE2</name>
    <name evidence="2" type="ORF">SNAT2548_LOCUS26214</name>
</gene>
<feature type="compositionally biased region" description="Polar residues" evidence="1">
    <location>
        <begin position="964"/>
        <end position="976"/>
    </location>
</feature>